<dbReference type="AlphaFoldDB" id="A0ABD1LT69"/>
<evidence type="ECO:0000313" key="4">
    <source>
        <dbReference type="Proteomes" id="UP001603857"/>
    </source>
</evidence>
<sequence>MKKAANNATTRRKLMNTELPRSMDMTSTREEFSLPVCFKSVLGTLTRAILVTLGCFLPLLKGYFFFQHLPSPYMATAQKQSSRHFCLHIPLSIAVSISMS</sequence>
<feature type="transmembrane region" description="Helical" evidence="2">
    <location>
        <begin position="48"/>
        <end position="66"/>
    </location>
</feature>
<protein>
    <submittedName>
        <fullName evidence="3">Uncharacterized protein</fullName>
    </submittedName>
</protein>
<dbReference type="EMBL" id="JBGMDY010000008">
    <property type="protein sequence ID" value="KAL2326508.1"/>
    <property type="molecule type" value="Genomic_DNA"/>
</dbReference>
<keyword evidence="2" id="KW-0812">Transmembrane</keyword>
<dbReference type="Proteomes" id="UP001603857">
    <property type="component" value="Unassembled WGS sequence"/>
</dbReference>
<evidence type="ECO:0000256" key="1">
    <source>
        <dbReference type="SAM" id="MobiDB-lite"/>
    </source>
</evidence>
<evidence type="ECO:0000256" key="2">
    <source>
        <dbReference type="SAM" id="Phobius"/>
    </source>
</evidence>
<keyword evidence="4" id="KW-1185">Reference proteome</keyword>
<comment type="caution">
    <text evidence="3">The sequence shown here is derived from an EMBL/GenBank/DDBJ whole genome shotgun (WGS) entry which is preliminary data.</text>
</comment>
<name>A0ABD1LT69_9FABA</name>
<evidence type="ECO:0000313" key="3">
    <source>
        <dbReference type="EMBL" id="KAL2326508.1"/>
    </source>
</evidence>
<accession>A0ABD1LT69</accession>
<keyword evidence="2" id="KW-1133">Transmembrane helix</keyword>
<keyword evidence="2" id="KW-0472">Membrane</keyword>
<organism evidence="3 4">
    <name type="scientific">Flemingia macrophylla</name>
    <dbReference type="NCBI Taxonomy" id="520843"/>
    <lineage>
        <taxon>Eukaryota</taxon>
        <taxon>Viridiplantae</taxon>
        <taxon>Streptophyta</taxon>
        <taxon>Embryophyta</taxon>
        <taxon>Tracheophyta</taxon>
        <taxon>Spermatophyta</taxon>
        <taxon>Magnoliopsida</taxon>
        <taxon>eudicotyledons</taxon>
        <taxon>Gunneridae</taxon>
        <taxon>Pentapetalae</taxon>
        <taxon>rosids</taxon>
        <taxon>fabids</taxon>
        <taxon>Fabales</taxon>
        <taxon>Fabaceae</taxon>
        <taxon>Papilionoideae</taxon>
        <taxon>50 kb inversion clade</taxon>
        <taxon>NPAAA clade</taxon>
        <taxon>indigoferoid/millettioid clade</taxon>
        <taxon>Phaseoleae</taxon>
        <taxon>Flemingia</taxon>
    </lineage>
</organism>
<reference evidence="3 4" key="1">
    <citation type="submission" date="2024-08" db="EMBL/GenBank/DDBJ databases">
        <title>Insights into the chromosomal genome structure of Flemingia macrophylla.</title>
        <authorList>
            <person name="Ding Y."/>
            <person name="Zhao Y."/>
            <person name="Bi W."/>
            <person name="Wu M."/>
            <person name="Zhao G."/>
            <person name="Gong Y."/>
            <person name="Li W."/>
            <person name="Zhang P."/>
        </authorList>
    </citation>
    <scope>NUCLEOTIDE SEQUENCE [LARGE SCALE GENOMIC DNA]</scope>
    <source>
        <strain evidence="3">DYQJB</strain>
        <tissue evidence="3">Leaf</tissue>
    </source>
</reference>
<proteinExistence type="predicted"/>
<gene>
    <name evidence="3" type="ORF">Fmac_025566</name>
</gene>
<feature type="region of interest" description="Disordered" evidence="1">
    <location>
        <begin position="1"/>
        <end position="20"/>
    </location>
</feature>